<dbReference type="InterPro" id="IPR036465">
    <property type="entry name" value="vWFA_dom_sf"/>
</dbReference>
<keyword evidence="1" id="KW-0813">Transport</keyword>
<keyword evidence="1" id="KW-0256">Endoplasmic reticulum</keyword>
<dbReference type="Gene3D" id="3.40.50.410">
    <property type="entry name" value="von Willebrand factor, type A domain"/>
    <property type="match status" value="1"/>
</dbReference>
<keyword evidence="1" id="KW-0472">Membrane</keyword>
<protein>
    <recommendedName>
        <fullName evidence="1">Protein transport protein SEC23</fullName>
    </recommendedName>
</protein>
<comment type="caution">
    <text evidence="2">The sequence shown here is derived from an EMBL/GenBank/DDBJ whole genome shotgun (WGS) entry which is preliminary data.</text>
</comment>
<dbReference type="InterPro" id="IPR037364">
    <property type="entry name" value="Sec23"/>
</dbReference>
<keyword evidence="1" id="KW-0968">Cytoplasmic vesicle</keyword>
<dbReference type="PANTHER" id="PTHR11141">
    <property type="entry name" value="PROTEIN TRANSPORT PROTEIN SEC23"/>
    <property type="match status" value="1"/>
</dbReference>
<keyword evidence="1" id="KW-0963">Cytoplasm</keyword>
<evidence type="ECO:0000256" key="1">
    <source>
        <dbReference type="RuleBase" id="RU365030"/>
    </source>
</evidence>
<dbReference type="GO" id="GO:0046872">
    <property type="term" value="F:metal ion binding"/>
    <property type="evidence" value="ECO:0007669"/>
    <property type="project" value="UniProtKB-KW"/>
</dbReference>
<evidence type="ECO:0000313" key="3">
    <source>
        <dbReference type="Proteomes" id="UP001157418"/>
    </source>
</evidence>
<dbReference type="GO" id="GO:0015031">
    <property type="term" value="P:protein transport"/>
    <property type="evidence" value="ECO:0007669"/>
    <property type="project" value="UniProtKB-KW"/>
</dbReference>
<dbReference type="GO" id="GO:0005789">
    <property type="term" value="C:endoplasmic reticulum membrane"/>
    <property type="evidence" value="ECO:0007669"/>
    <property type="project" value="UniProtKB-SubCell"/>
</dbReference>
<name>A0AAU9NLI7_9ASTR</name>
<reference evidence="2 3" key="1">
    <citation type="submission" date="2022-01" db="EMBL/GenBank/DDBJ databases">
        <authorList>
            <person name="Xiong W."/>
            <person name="Schranz E."/>
        </authorList>
    </citation>
    <scope>NUCLEOTIDE SEQUENCE [LARGE SCALE GENOMIC DNA]</scope>
</reference>
<gene>
    <name evidence="2" type="ORF">LVIROSA_LOCUS24992</name>
</gene>
<organism evidence="2 3">
    <name type="scientific">Lactuca virosa</name>
    <dbReference type="NCBI Taxonomy" id="75947"/>
    <lineage>
        <taxon>Eukaryota</taxon>
        <taxon>Viridiplantae</taxon>
        <taxon>Streptophyta</taxon>
        <taxon>Embryophyta</taxon>
        <taxon>Tracheophyta</taxon>
        <taxon>Spermatophyta</taxon>
        <taxon>Magnoliopsida</taxon>
        <taxon>eudicotyledons</taxon>
        <taxon>Gunneridae</taxon>
        <taxon>Pentapetalae</taxon>
        <taxon>asterids</taxon>
        <taxon>campanulids</taxon>
        <taxon>Asterales</taxon>
        <taxon>Asteraceae</taxon>
        <taxon>Cichorioideae</taxon>
        <taxon>Cichorieae</taxon>
        <taxon>Lactucinae</taxon>
        <taxon>Lactuca</taxon>
    </lineage>
</organism>
<keyword evidence="1" id="KW-0931">ER-Golgi transport</keyword>
<proteinExistence type="inferred from homology"/>
<dbReference type="Proteomes" id="UP001157418">
    <property type="component" value="Unassembled WGS sequence"/>
</dbReference>
<dbReference type="GO" id="GO:0005096">
    <property type="term" value="F:GTPase activator activity"/>
    <property type="evidence" value="ECO:0007669"/>
    <property type="project" value="TreeGrafter"/>
</dbReference>
<comment type="similarity">
    <text evidence="1">Belongs to the SEC23/SEC24 family. SEC23 subfamily.</text>
</comment>
<comment type="function">
    <text evidence="1">Component of the coat protein complex II (COPII) which promotes the formation of transport vesicles from the endoplasmic reticulum (ER). The coat has two main functions, the physical deformation of the endoplasmic reticulum membrane into vesicles and the selection of cargo molecules.</text>
</comment>
<keyword evidence="1" id="KW-0862">Zinc</keyword>
<dbReference type="GO" id="GO:0030127">
    <property type="term" value="C:COPII vesicle coat"/>
    <property type="evidence" value="ECO:0007669"/>
    <property type="project" value="TreeGrafter"/>
</dbReference>
<keyword evidence="3" id="KW-1185">Reference proteome</keyword>
<dbReference type="SUPFAM" id="SSF53300">
    <property type="entry name" value="vWA-like"/>
    <property type="match status" value="1"/>
</dbReference>
<dbReference type="PANTHER" id="PTHR11141:SF0">
    <property type="entry name" value="PROTEIN TRANSPORT PROTEIN SEC23"/>
    <property type="match status" value="1"/>
</dbReference>
<accession>A0AAU9NLI7</accession>
<dbReference type="AlphaFoldDB" id="A0AAU9NLI7"/>
<dbReference type="EMBL" id="CAKMRJ010004445">
    <property type="protein sequence ID" value="CAH1438754.1"/>
    <property type="molecule type" value="Genomic_DNA"/>
</dbReference>
<dbReference type="GO" id="GO:0090110">
    <property type="term" value="P:COPII-coated vesicle cargo loading"/>
    <property type="evidence" value="ECO:0007669"/>
    <property type="project" value="TreeGrafter"/>
</dbReference>
<keyword evidence="1" id="KW-0653">Protein transport</keyword>
<evidence type="ECO:0000313" key="2">
    <source>
        <dbReference type="EMBL" id="CAH1438754.1"/>
    </source>
</evidence>
<dbReference type="GO" id="GO:0070971">
    <property type="term" value="C:endoplasmic reticulum exit site"/>
    <property type="evidence" value="ECO:0007669"/>
    <property type="project" value="TreeGrafter"/>
</dbReference>
<comment type="subcellular location">
    <subcellularLocation>
        <location evidence="1">Cytoplasmic vesicle</location>
        <location evidence="1">COPII-coated vesicle membrane</location>
        <topology evidence="1">Peripheral membrane protein</topology>
        <orientation evidence="1">Cytoplasmic side</orientation>
    </subcellularLocation>
    <subcellularLocation>
        <location evidence="1">Endoplasmic reticulum membrane</location>
        <topology evidence="1">Peripheral membrane protein</topology>
        <orientation evidence="1">Cytoplasmic side</orientation>
    </subcellularLocation>
</comment>
<keyword evidence="1" id="KW-0479">Metal-binding</keyword>
<sequence length="69" mass="7368">MEELFPGTIPIASSAIDATGQVGVAELKIVMERTGGLVVLSESFAHSVFKDSFSRVFEKGEESLGLSHK</sequence>